<evidence type="ECO:0000313" key="5">
    <source>
        <dbReference type="Proteomes" id="UP000192907"/>
    </source>
</evidence>
<keyword evidence="1" id="KW-0175">Coiled coil</keyword>
<proteinExistence type="predicted"/>
<feature type="domain" description="AsmA" evidence="3">
    <location>
        <begin position="3"/>
        <end position="645"/>
    </location>
</feature>
<dbReference type="PANTHER" id="PTHR30441">
    <property type="entry name" value="DUF748 DOMAIN-CONTAINING PROTEIN"/>
    <property type="match status" value="1"/>
</dbReference>
<sequence>MLKKALIAVASVIALLLGFVIITPLVVDVNQYRPEIEQLIQKNINGSAKIGRLSLSLWGRLAIEIDELEVKDAKGKRVLAVQGSSINFPFISLISGAPELTLRLDGPEIYAIKESDGSFNLLSLAKEDSKASAASTSSTSEPEAAPTPAAEEAAAPQGLAPIIVASKVDLLIENAKVIFSDKGSGLEQKITDFNILLKDVSLGRPMDLDIWADLNTKLDTISLEGPFKMTGEINPVLKDQEVQGFEVKLESIMDKISISVPETFRKSDKVTTQLQIEAFGSPEKLTLKSLIIKFHDLVLEGRGEAILAPELSYSFNFSQNQINLKTWKEILPPLKDFVNEDMKLSWTADLVTDHLKTFKLNFKAPENDLTLVAGVENFSAPNINLNMKSTGLNIDRLLPPSKEEAEAAKAKPGSSSSAAGTGGNAVSGADGNAAQQSAAEQAASDVDAQLAELKNNEMLKQMKAQVGIRFDKVTAMNVDVQDFILKFTFNDLKAVIEPIKLKVFGGQINTFASLNLQGPRPIYKAKLTVDSIQFKDAVESQLPKFANTIMGNLSLSGNAKGESLNNDLMMKNLVMNGDFKILDASFATVDIVKMVNEGGAKAIQTIKEKFPKAPLGSIASLGSGEGKFKEVSSNFSLAQGVMKAPNFKALSFPGKGVDINGYTEIDLLGDKIQADWNVIDTYNKTGLKSVSLKEKGVEVKEILAEPGKPIRFPIKVGCKLSEPCYKYDAIPGHFWNIASKKIEKAAGDRLKAELKKRTAKEREKIKKKQKKVEEDLKKKAKDFLKGKKLPF</sequence>
<dbReference type="InterPro" id="IPR007844">
    <property type="entry name" value="AsmA"/>
</dbReference>
<protein>
    <submittedName>
        <fullName evidence="4">AsmA family protein</fullName>
    </submittedName>
</protein>
<evidence type="ECO:0000313" key="4">
    <source>
        <dbReference type="EMBL" id="SMF22213.1"/>
    </source>
</evidence>
<feature type="compositionally biased region" description="Low complexity" evidence="2">
    <location>
        <begin position="426"/>
        <end position="440"/>
    </location>
</feature>
<reference evidence="5" key="1">
    <citation type="submission" date="2017-04" db="EMBL/GenBank/DDBJ databases">
        <authorList>
            <person name="Varghese N."/>
            <person name="Submissions S."/>
        </authorList>
    </citation>
    <scope>NUCLEOTIDE SEQUENCE [LARGE SCALE GENOMIC DNA]</scope>
    <source>
        <strain evidence="5">RKEM611</strain>
    </source>
</reference>
<dbReference type="RefSeq" id="WP_132318333.1">
    <property type="nucleotide sequence ID" value="NZ_FWZT01000007.1"/>
</dbReference>
<dbReference type="OrthoDB" id="9766390at2"/>
<dbReference type="Proteomes" id="UP000192907">
    <property type="component" value="Unassembled WGS sequence"/>
</dbReference>
<feature type="region of interest" description="Disordered" evidence="2">
    <location>
        <begin position="403"/>
        <end position="440"/>
    </location>
</feature>
<dbReference type="STRING" id="1513793.SAMN06296036_107173"/>
<feature type="coiled-coil region" evidence="1">
    <location>
        <begin position="751"/>
        <end position="782"/>
    </location>
</feature>
<dbReference type="AlphaFoldDB" id="A0A1Y6BPT9"/>
<dbReference type="PANTHER" id="PTHR30441:SF8">
    <property type="entry name" value="DUF748 DOMAIN-CONTAINING PROTEIN"/>
    <property type="match status" value="1"/>
</dbReference>
<evidence type="ECO:0000256" key="2">
    <source>
        <dbReference type="SAM" id="MobiDB-lite"/>
    </source>
</evidence>
<dbReference type="InterPro" id="IPR052894">
    <property type="entry name" value="AsmA-related"/>
</dbReference>
<dbReference type="Pfam" id="PF05170">
    <property type="entry name" value="AsmA"/>
    <property type="match status" value="1"/>
</dbReference>
<feature type="region of interest" description="Disordered" evidence="2">
    <location>
        <begin position="132"/>
        <end position="153"/>
    </location>
</feature>
<dbReference type="GO" id="GO:0005886">
    <property type="term" value="C:plasma membrane"/>
    <property type="evidence" value="ECO:0007669"/>
    <property type="project" value="TreeGrafter"/>
</dbReference>
<keyword evidence="5" id="KW-1185">Reference proteome</keyword>
<organism evidence="4 5">
    <name type="scientific">Pseudobacteriovorax antillogorgiicola</name>
    <dbReference type="NCBI Taxonomy" id="1513793"/>
    <lineage>
        <taxon>Bacteria</taxon>
        <taxon>Pseudomonadati</taxon>
        <taxon>Bdellovibrionota</taxon>
        <taxon>Oligoflexia</taxon>
        <taxon>Oligoflexales</taxon>
        <taxon>Pseudobacteriovoracaceae</taxon>
        <taxon>Pseudobacteriovorax</taxon>
    </lineage>
</organism>
<gene>
    <name evidence="4" type="ORF">SAMN06296036_107173</name>
</gene>
<dbReference type="EMBL" id="FWZT01000007">
    <property type="protein sequence ID" value="SMF22213.1"/>
    <property type="molecule type" value="Genomic_DNA"/>
</dbReference>
<evidence type="ECO:0000256" key="1">
    <source>
        <dbReference type="SAM" id="Coils"/>
    </source>
</evidence>
<feature type="compositionally biased region" description="Low complexity" evidence="2">
    <location>
        <begin position="410"/>
        <end position="419"/>
    </location>
</feature>
<accession>A0A1Y6BPT9</accession>
<evidence type="ECO:0000259" key="3">
    <source>
        <dbReference type="Pfam" id="PF05170"/>
    </source>
</evidence>
<name>A0A1Y6BPT9_9BACT</name>
<dbReference type="GO" id="GO:0090313">
    <property type="term" value="P:regulation of protein targeting to membrane"/>
    <property type="evidence" value="ECO:0007669"/>
    <property type="project" value="TreeGrafter"/>
</dbReference>